<name>A0ACC0HBY6_9ERIC</name>
<organism evidence="1 2">
    <name type="scientific">Camellia lanceoleosa</name>
    <dbReference type="NCBI Taxonomy" id="1840588"/>
    <lineage>
        <taxon>Eukaryota</taxon>
        <taxon>Viridiplantae</taxon>
        <taxon>Streptophyta</taxon>
        <taxon>Embryophyta</taxon>
        <taxon>Tracheophyta</taxon>
        <taxon>Spermatophyta</taxon>
        <taxon>Magnoliopsida</taxon>
        <taxon>eudicotyledons</taxon>
        <taxon>Gunneridae</taxon>
        <taxon>Pentapetalae</taxon>
        <taxon>asterids</taxon>
        <taxon>Ericales</taxon>
        <taxon>Theaceae</taxon>
        <taxon>Camellia</taxon>
    </lineage>
</organism>
<gene>
    <name evidence="1" type="ORF">LOK49_LG06G03114</name>
</gene>
<evidence type="ECO:0000313" key="1">
    <source>
        <dbReference type="EMBL" id="KAI8010342.1"/>
    </source>
</evidence>
<reference evidence="1 2" key="1">
    <citation type="journal article" date="2022" name="Plant J.">
        <title>Chromosome-level genome of Camellia lanceoleosa provides a valuable resource for understanding genome evolution and self-incompatibility.</title>
        <authorList>
            <person name="Gong W."/>
            <person name="Xiao S."/>
            <person name="Wang L."/>
            <person name="Liao Z."/>
            <person name="Chang Y."/>
            <person name="Mo W."/>
            <person name="Hu G."/>
            <person name="Li W."/>
            <person name="Zhao G."/>
            <person name="Zhu H."/>
            <person name="Hu X."/>
            <person name="Ji K."/>
            <person name="Xiang X."/>
            <person name="Song Q."/>
            <person name="Yuan D."/>
            <person name="Jin S."/>
            <person name="Zhang L."/>
        </authorList>
    </citation>
    <scope>NUCLEOTIDE SEQUENCE [LARGE SCALE GENOMIC DNA]</scope>
    <source>
        <strain evidence="1">SQ_2022a</strain>
    </source>
</reference>
<dbReference type="EMBL" id="CM045762">
    <property type="protein sequence ID" value="KAI8010342.1"/>
    <property type="molecule type" value="Genomic_DNA"/>
</dbReference>
<proteinExistence type="predicted"/>
<protein>
    <submittedName>
        <fullName evidence="1">Uncharacterized protein</fullName>
    </submittedName>
</protein>
<accession>A0ACC0HBY6</accession>
<comment type="caution">
    <text evidence="1">The sequence shown here is derived from an EMBL/GenBank/DDBJ whole genome shotgun (WGS) entry which is preliminary data.</text>
</comment>
<dbReference type="Proteomes" id="UP001060215">
    <property type="component" value="Chromosome 5"/>
</dbReference>
<keyword evidence="2" id="KW-1185">Reference proteome</keyword>
<evidence type="ECO:0000313" key="2">
    <source>
        <dbReference type="Proteomes" id="UP001060215"/>
    </source>
</evidence>
<sequence length="67" mass="7228">MVAAIDSSAAATLDGSRLVRRLNGLAARLVLLFSSIWKKSQEPSKGARGKKHSHGETQFGWSKKGSF</sequence>